<feature type="compositionally biased region" description="Acidic residues" evidence="1">
    <location>
        <begin position="82"/>
        <end position="94"/>
    </location>
</feature>
<dbReference type="AlphaFoldDB" id="A0A0H2R9C2"/>
<evidence type="ECO:0000313" key="2">
    <source>
        <dbReference type="EMBL" id="KLO07982.1"/>
    </source>
</evidence>
<feature type="compositionally biased region" description="Acidic residues" evidence="1">
    <location>
        <begin position="271"/>
        <end position="282"/>
    </location>
</feature>
<feature type="region of interest" description="Disordered" evidence="1">
    <location>
        <begin position="270"/>
        <end position="293"/>
    </location>
</feature>
<dbReference type="InParanoid" id="A0A0H2R9C2"/>
<feature type="region of interest" description="Disordered" evidence="1">
    <location>
        <begin position="310"/>
        <end position="331"/>
    </location>
</feature>
<accession>A0A0H2R9C2</accession>
<name>A0A0H2R9C2_9AGAM</name>
<protein>
    <submittedName>
        <fullName evidence="2">Uncharacterized protein</fullName>
    </submittedName>
</protein>
<gene>
    <name evidence="2" type="ORF">SCHPADRAFT_625719</name>
</gene>
<organism evidence="2 3">
    <name type="scientific">Schizopora paradoxa</name>
    <dbReference type="NCBI Taxonomy" id="27342"/>
    <lineage>
        <taxon>Eukaryota</taxon>
        <taxon>Fungi</taxon>
        <taxon>Dikarya</taxon>
        <taxon>Basidiomycota</taxon>
        <taxon>Agaricomycotina</taxon>
        <taxon>Agaricomycetes</taxon>
        <taxon>Hymenochaetales</taxon>
        <taxon>Schizoporaceae</taxon>
        <taxon>Schizopora</taxon>
    </lineage>
</organism>
<feature type="region of interest" description="Disordered" evidence="1">
    <location>
        <begin position="168"/>
        <end position="199"/>
    </location>
</feature>
<proteinExistence type="predicted"/>
<dbReference type="Proteomes" id="UP000053477">
    <property type="component" value="Unassembled WGS sequence"/>
</dbReference>
<evidence type="ECO:0000313" key="3">
    <source>
        <dbReference type="Proteomes" id="UP000053477"/>
    </source>
</evidence>
<feature type="compositionally biased region" description="Low complexity" evidence="1">
    <location>
        <begin position="175"/>
        <end position="193"/>
    </location>
</feature>
<reference evidence="2 3" key="1">
    <citation type="submission" date="2015-04" db="EMBL/GenBank/DDBJ databases">
        <title>Complete genome sequence of Schizopora paradoxa KUC8140, a cosmopolitan wood degrader in East Asia.</title>
        <authorList>
            <consortium name="DOE Joint Genome Institute"/>
            <person name="Min B."/>
            <person name="Park H."/>
            <person name="Jang Y."/>
            <person name="Kim J.-J."/>
            <person name="Kim K.H."/>
            <person name="Pangilinan J."/>
            <person name="Lipzen A."/>
            <person name="Riley R."/>
            <person name="Grigoriev I.V."/>
            <person name="Spatafora J.W."/>
            <person name="Choi I.-G."/>
        </authorList>
    </citation>
    <scope>NUCLEOTIDE SEQUENCE [LARGE SCALE GENOMIC DNA]</scope>
    <source>
        <strain evidence="2 3">KUC8140</strain>
    </source>
</reference>
<dbReference type="EMBL" id="KQ086111">
    <property type="protein sequence ID" value="KLO07982.1"/>
    <property type="molecule type" value="Genomic_DNA"/>
</dbReference>
<sequence>MRHSAPSSSRSPVSTMSQFASNLASLARSKLHSGLSSGSRDNLSLHRWVLLKNSIIRDDSAPPTPTEEERELSAPSLVPDAPDAEDEDEDDSFNDEGAFFNFLFPDPGYGAEAQRDAATIATEEQWFDSLLETLGDDDEDDANHHHNHLHISSAGKLIAPSTSFSDHLYHSDVQSPPSSDPASPASSYSDEYSLASPPPPPLQSIAVPYPVPYPPLVKPYGAAAAHDDAEADDELCCYAPRARPAAAAASVVPYFLPYNDLEDSYLSMPDAMEDSASDDDTEPLPATPFSRSRSSFSLSVSDVAVDPASVPLPLESDHRARGRPSVGSEPRIYSSAADDVFAFDPNPVMSSDAAPVYSPFFFQNC</sequence>
<keyword evidence="3" id="KW-1185">Reference proteome</keyword>
<dbReference type="OrthoDB" id="3263748at2759"/>
<feature type="region of interest" description="Disordered" evidence="1">
    <location>
        <begin position="56"/>
        <end position="101"/>
    </location>
</feature>
<evidence type="ECO:0000256" key="1">
    <source>
        <dbReference type="SAM" id="MobiDB-lite"/>
    </source>
</evidence>